<reference evidence="2" key="1">
    <citation type="journal article" date="2010" name="PLoS Genet.">
        <title>The genome of a pathogenic rhodococcus: cooptive virulence underpinned by key gene acquisitions.</title>
        <authorList>
            <person name="Letek M."/>
            <person name="Gonzalez P."/>
            <person name="Macarthur I."/>
            <person name="Rodriguez H."/>
            <person name="Freeman T.C."/>
            <person name="Valero-Rello A."/>
            <person name="Blanco M."/>
            <person name="Buckley T."/>
            <person name="Cherevach I."/>
            <person name="Fahey R."/>
            <person name="Hapeshi A."/>
            <person name="Holdstock J."/>
            <person name="Leadon D."/>
            <person name="Navas J."/>
            <person name="Ocampo A."/>
            <person name="Quail M.A."/>
            <person name="Sanders M."/>
            <person name="Scortti M.M."/>
            <person name="Prescott J.F."/>
            <person name="Fogarty U."/>
            <person name="Meijer W.G."/>
            <person name="Parkhill J."/>
            <person name="Bentley S.D."/>
            <person name="Vazquez-Boland J.A."/>
        </authorList>
    </citation>
    <scope>NUCLEOTIDE SEQUENCE [LARGE SCALE GENOMIC DNA]</scope>
    <source>
        <strain evidence="2 3">103S</strain>
    </source>
</reference>
<evidence type="ECO:0000313" key="3">
    <source>
        <dbReference type="Proteomes" id="UP000006892"/>
    </source>
</evidence>
<dbReference type="Pfam" id="PF01738">
    <property type="entry name" value="DLH"/>
    <property type="match status" value="1"/>
</dbReference>
<dbReference type="SUPFAM" id="SSF53474">
    <property type="entry name" value="alpha/beta-Hydrolases"/>
    <property type="match status" value="1"/>
</dbReference>
<dbReference type="Gene3D" id="3.40.50.1820">
    <property type="entry name" value="alpha/beta hydrolase"/>
    <property type="match status" value="1"/>
</dbReference>
<dbReference type="AlphaFoldDB" id="A0A3S5Y2V0"/>
<dbReference type="GO" id="GO:0016787">
    <property type="term" value="F:hydrolase activity"/>
    <property type="evidence" value="ECO:0007669"/>
    <property type="project" value="InterPro"/>
</dbReference>
<sequence>MSMVSVPTGQGPIDAVLETPDGTGPWPGVVVVHDALGIGRDIRDITARVAAHGYLTLTPDLYTRGGRTWCVVGTFRDLIRRRGRAVDDLLSARDLLVARPDCTGRVGVIGFCMGGGFALVLAPEGFDAAAPFYGPLPRDIEEELGGSCPIVGSYGARDPMLRGAGRKLDSALTRLGVEHDVQTYPGVGHSFANRLATGRYTGQLLRVTGMGYDDATSQDAWRRVFGFFGSHLSGGAEG</sequence>
<name>A0A3S5Y2V0_RHOH1</name>
<dbReference type="Proteomes" id="UP001154400">
    <property type="component" value="Chromosome"/>
</dbReference>
<feature type="domain" description="Dienelactone hydrolase" evidence="1">
    <location>
        <begin position="13"/>
        <end position="231"/>
    </location>
</feature>
<evidence type="ECO:0000313" key="2">
    <source>
        <dbReference type="EMBL" id="CBH46890.1"/>
    </source>
</evidence>
<dbReference type="InterPro" id="IPR002925">
    <property type="entry name" value="Dienelactn_hydro"/>
</dbReference>
<dbReference type="InterPro" id="IPR051049">
    <property type="entry name" value="Dienelactone_hydrolase-like"/>
</dbReference>
<proteinExistence type="predicted"/>
<organism evidence="2">
    <name type="scientific">Rhodococcus hoagii (strain 103S)</name>
    <name type="common">Rhodococcus equi</name>
    <dbReference type="NCBI Taxonomy" id="685727"/>
    <lineage>
        <taxon>Bacteria</taxon>
        <taxon>Bacillati</taxon>
        <taxon>Actinomycetota</taxon>
        <taxon>Actinomycetes</taxon>
        <taxon>Mycobacteriales</taxon>
        <taxon>Nocardiaceae</taxon>
        <taxon>Prescottella</taxon>
    </lineage>
</organism>
<dbReference type="PANTHER" id="PTHR46623:SF6">
    <property type="entry name" value="ALPHA_BETA-HYDROLASES SUPERFAMILY PROTEIN"/>
    <property type="match status" value="1"/>
</dbReference>
<dbReference type="InterPro" id="IPR029058">
    <property type="entry name" value="AB_hydrolase_fold"/>
</dbReference>
<dbReference type="PANTHER" id="PTHR46623">
    <property type="entry name" value="CARBOXYMETHYLENEBUTENOLIDASE-RELATED"/>
    <property type="match status" value="1"/>
</dbReference>
<gene>
    <name evidence="2" type="ordered locus">REQ_07750</name>
</gene>
<protein>
    <submittedName>
        <fullName evidence="2">Carboxymethylenebutenolidase</fullName>
    </submittedName>
</protein>
<evidence type="ECO:0000259" key="1">
    <source>
        <dbReference type="Pfam" id="PF01738"/>
    </source>
</evidence>
<accession>A0A3S5Y2V0</accession>
<dbReference type="RefSeq" id="WP_013414906.1">
    <property type="nucleotide sequence ID" value="NC_014659.1"/>
</dbReference>
<dbReference type="KEGG" id="req:REQ_07750"/>
<dbReference type="EMBL" id="FN563149">
    <property type="protein sequence ID" value="CBH46890.1"/>
    <property type="molecule type" value="Genomic_DNA"/>
</dbReference>